<dbReference type="PANTHER" id="PTHR45935">
    <property type="entry name" value="PROTEIN ZBED8-RELATED"/>
    <property type="match status" value="1"/>
</dbReference>
<dbReference type="InterPro" id="IPR003309">
    <property type="entry name" value="SCAN_dom"/>
</dbReference>
<feature type="domain" description="SCAN box" evidence="2">
    <location>
        <begin position="44"/>
        <end position="122"/>
    </location>
</feature>
<dbReference type="InterPro" id="IPR050916">
    <property type="entry name" value="SCAN-C2H2_zinc_finger"/>
</dbReference>
<proteinExistence type="predicted"/>
<sequence length="189" mass="22103">QTATQEAGNSSMFERAFRSLSARERGDYGKLASRGAGLRVEAQRQRFRQFCYQEAKGPREVCHKLRELCRQWLKPERHSKEQILELLVLEQFLVILPLEMQSWVRESSPESCSQAVVLAEGFLLGRRDGKKWGQKVRLQVGCQEVFPDFRTPRIWNSGAGWSWGPTRWPRRPLLTLLFLCFYIRKAWCV</sequence>
<dbReference type="Gene3D" id="1.10.4020.10">
    <property type="entry name" value="DNA breaking-rejoining enzymes"/>
    <property type="match status" value="1"/>
</dbReference>
<dbReference type="InterPro" id="IPR038269">
    <property type="entry name" value="SCAN_sf"/>
</dbReference>
<accession>A0A8D2J5P2</accession>
<reference evidence="3" key="1">
    <citation type="submission" date="2025-08" db="UniProtKB">
        <authorList>
            <consortium name="Ensembl"/>
        </authorList>
    </citation>
    <scope>IDENTIFICATION</scope>
</reference>
<evidence type="ECO:0000259" key="2">
    <source>
        <dbReference type="PROSITE" id="PS50804"/>
    </source>
</evidence>
<dbReference type="FunFam" id="1.10.4020.10:FF:000001">
    <property type="entry name" value="zinc finger protein 263 isoform X1"/>
    <property type="match status" value="1"/>
</dbReference>
<keyword evidence="1" id="KW-0539">Nucleus</keyword>
<evidence type="ECO:0000313" key="3">
    <source>
        <dbReference type="Ensembl" id="ENSVKKP00000008877.1"/>
    </source>
</evidence>
<evidence type="ECO:0000313" key="4">
    <source>
        <dbReference type="Proteomes" id="UP000694545"/>
    </source>
</evidence>
<organism evidence="3 4">
    <name type="scientific">Varanus komodoensis</name>
    <name type="common">Komodo dragon</name>
    <dbReference type="NCBI Taxonomy" id="61221"/>
    <lineage>
        <taxon>Eukaryota</taxon>
        <taxon>Metazoa</taxon>
        <taxon>Chordata</taxon>
        <taxon>Craniata</taxon>
        <taxon>Vertebrata</taxon>
        <taxon>Euteleostomi</taxon>
        <taxon>Lepidosauria</taxon>
        <taxon>Squamata</taxon>
        <taxon>Bifurcata</taxon>
        <taxon>Unidentata</taxon>
        <taxon>Episquamata</taxon>
        <taxon>Toxicofera</taxon>
        <taxon>Anguimorpha</taxon>
        <taxon>Paleoanguimorpha</taxon>
        <taxon>Varanoidea</taxon>
        <taxon>Varanidae</taxon>
        <taxon>Varanus</taxon>
    </lineage>
</organism>
<evidence type="ECO:0000256" key="1">
    <source>
        <dbReference type="ARBA" id="ARBA00023242"/>
    </source>
</evidence>
<dbReference type="AlphaFoldDB" id="A0A8D2J5P2"/>
<dbReference type="Ensembl" id="ENSVKKT00000009104.1">
    <property type="protein sequence ID" value="ENSVKKP00000008877.1"/>
    <property type="gene ID" value="ENSVKKG00000006307.1"/>
</dbReference>
<dbReference type="PROSITE" id="PS50804">
    <property type="entry name" value="SCAN_BOX"/>
    <property type="match status" value="1"/>
</dbReference>
<protein>
    <recommendedName>
        <fullName evidence="2">SCAN box domain-containing protein</fullName>
    </recommendedName>
</protein>
<dbReference type="Proteomes" id="UP000694545">
    <property type="component" value="Unplaced"/>
</dbReference>
<dbReference type="SUPFAM" id="SSF47353">
    <property type="entry name" value="Retrovirus capsid dimerization domain-like"/>
    <property type="match status" value="1"/>
</dbReference>
<dbReference type="CDD" id="cd07936">
    <property type="entry name" value="SCAN"/>
    <property type="match status" value="1"/>
</dbReference>
<dbReference type="Pfam" id="PF02023">
    <property type="entry name" value="SCAN"/>
    <property type="match status" value="1"/>
</dbReference>
<keyword evidence="4" id="KW-1185">Reference proteome</keyword>
<dbReference type="SMART" id="SM00431">
    <property type="entry name" value="SCAN"/>
    <property type="match status" value="1"/>
</dbReference>
<dbReference type="PANTHER" id="PTHR45935:SF15">
    <property type="entry name" value="SCAN BOX DOMAIN-CONTAINING PROTEIN"/>
    <property type="match status" value="1"/>
</dbReference>
<name>A0A8D2J5P2_VARKO</name>
<reference evidence="3" key="2">
    <citation type="submission" date="2025-09" db="UniProtKB">
        <authorList>
            <consortium name="Ensembl"/>
        </authorList>
    </citation>
    <scope>IDENTIFICATION</scope>
</reference>